<evidence type="ECO:0000259" key="1">
    <source>
        <dbReference type="SMART" id="SM00670"/>
    </source>
</evidence>
<evidence type="ECO:0000313" key="2">
    <source>
        <dbReference type="EMBL" id="CAB3288334.1"/>
    </source>
</evidence>
<dbReference type="SMART" id="SM00670">
    <property type="entry name" value="PINc"/>
    <property type="match status" value="1"/>
</dbReference>
<dbReference type="PANTHER" id="PTHR39677:SF4">
    <property type="entry name" value="RIBONUCLEASE VAPC6"/>
    <property type="match status" value="1"/>
</dbReference>
<dbReference type="Proteomes" id="UP000679213">
    <property type="component" value="Chromosome I"/>
</dbReference>
<dbReference type="EMBL" id="LR792632">
    <property type="protein sequence ID" value="CAB3288334.1"/>
    <property type="molecule type" value="Genomic_DNA"/>
</dbReference>
<name>A0A8D6SUF5_9EURY</name>
<gene>
    <name evidence="2" type="primary">vapC</name>
    <name evidence="2" type="ORF">MLAUSG7_0674</name>
</gene>
<protein>
    <submittedName>
        <fullName evidence="2">Ribonuclease VapC2</fullName>
        <ecNumber evidence="2">3.1.-.-</ecNumber>
    </submittedName>
</protein>
<dbReference type="RefSeq" id="WP_214400529.1">
    <property type="nucleotide sequence ID" value="NZ_LR792632.1"/>
</dbReference>
<dbReference type="PANTHER" id="PTHR39677">
    <property type="entry name" value="RIBONUCLEASE VAPC6"/>
    <property type="match status" value="1"/>
</dbReference>
<dbReference type="Pfam" id="PF01850">
    <property type="entry name" value="PIN"/>
    <property type="match status" value="1"/>
</dbReference>
<reference evidence="2 3" key="1">
    <citation type="submission" date="2020-04" db="EMBL/GenBank/DDBJ databases">
        <authorList>
            <consortium name="Genoscope - CEA"/>
            <person name="William W."/>
        </authorList>
    </citation>
    <scope>NUCLEOTIDE SEQUENCE [LARGE SCALE GENOMIC DNA]</scope>
    <source>
        <strain evidence="2 3">SG7</strain>
    </source>
</reference>
<dbReference type="EC" id="3.1.-.-" evidence="2"/>
<accession>A0A8D6SUF5</accession>
<dbReference type="KEGG" id="mesg:MLAUSG7_0674"/>
<keyword evidence="3" id="KW-1185">Reference proteome</keyword>
<proteinExistence type="predicted"/>
<dbReference type="InterPro" id="IPR029060">
    <property type="entry name" value="PIN-like_dom_sf"/>
</dbReference>
<dbReference type="GeneID" id="65883479"/>
<dbReference type="Gene3D" id="3.40.50.1010">
    <property type="entry name" value="5'-nuclease"/>
    <property type="match status" value="1"/>
</dbReference>
<dbReference type="SMR" id="A0A8D6SUF5"/>
<keyword evidence="2" id="KW-0378">Hydrolase</keyword>
<dbReference type="AlphaFoldDB" id="A0A8D6SUF5"/>
<organism evidence="2 3">
    <name type="scientific">Methanocaldococcus lauensis</name>
    <dbReference type="NCBI Taxonomy" id="2546128"/>
    <lineage>
        <taxon>Archaea</taxon>
        <taxon>Methanobacteriati</taxon>
        <taxon>Methanobacteriota</taxon>
        <taxon>Methanomada group</taxon>
        <taxon>Methanococci</taxon>
        <taxon>Methanococcales</taxon>
        <taxon>Methanocaldococcaceae</taxon>
        <taxon>Methanocaldococcus</taxon>
    </lineage>
</organism>
<dbReference type="GO" id="GO:0016787">
    <property type="term" value="F:hydrolase activity"/>
    <property type="evidence" value="ECO:0007669"/>
    <property type="project" value="UniProtKB-KW"/>
</dbReference>
<evidence type="ECO:0000313" key="3">
    <source>
        <dbReference type="Proteomes" id="UP000679213"/>
    </source>
</evidence>
<dbReference type="InterPro" id="IPR002716">
    <property type="entry name" value="PIN_dom"/>
</dbReference>
<feature type="domain" description="PIN" evidence="1">
    <location>
        <begin position="2"/>
        <end position="114"/>
    </location>
</feature>
<dbReference type="SUPFAM" id="SSF88723">
    <property type="entry name" value="PIN domain-like"/>
    <property type="match status" value="1"/>
</dbReference>
<sequence length="127" mass="14422">MSRVFVDSSVIIESLKGNNEAISLLHNIENYELAINPIVFSEVVYIYIKYGKGDLNKVFDFLNSFIMLDLTEEVVKIAEKYITKFKLLPNDSLILATCKFYGFSLASLDSDFKKCCEFEGINLIGVK</sequence>
<dbReference type="CDD" id="cd18677">
    <property type="entry name" value="PIN_MjVapC2-VapC6_like"/>
    <property type="match status" value="1"/>
</dbReference>